<dbReference type="AlphaFoldDB" id="W9GU36"/>
<keyword evidence="3" id="KW-1185">Reference proteome</keyword>
<feature type="transmembrane region" description="Helical" evidence="1">
    <location>
        <begin position="12"/>
        <end position="33"/>
    </location>
</feature>
<comment type="caution">
    <text evidence="2">The sequence shown here is derived from an EMBL/GenBank/DDBJ whole genome shotgun (WGS) entry which is preliminary data.</text>
</comment>
<dbReference type="Proteomes" id="UP000019486">
    <property type="component" value="Unassembled WGS sequence"/>
</dbReference>
<keyword evidence="1" id="KW-0812">Transmembrane</keyword>
<evidence type="ECO:0000313" key="3">
    <source>
        <dbReference type="Proteomes" id="UP000019486"/>
    </source>
</evidence>
<proteinExistence type="predicted"/>
<evidence type="ECO:0000256" key="1">
    <source>
        <dbReference type="SAM" id="Phobius"/>
    </source>
</evidence>
<keyword evidence="1" id="KW-1133">Transmembrane helix</keyword>
<name>W9GU36_9PROT</name>
<protein>
    <submittedName>
        <fullName evidence="2">Uncharacterized protein</fullName>
    </submittedName>
</protein>
<keyword evidence="1" id="KW-0472">Membrane</keyword>
<gene>
    <name evidence="2" type="ORF">N825_32140</name>
</gene>
<organism evidence="2 3">
    <name type="scientific">Skermanella stibiiresistens SB22</name>
    <dbReference type="NCBI Taxonomy" id="1385369"/>
    <lineage>
        <taxon>Bacteria</taxon>
        <taxon>Pseudomonadati</taxon>
        <taxon>Pseudomonadota</taxon>
        <taxon>Alphaproteobacteria</taxon>
        <taxon>Rhodospirillales</taxon>
        <taxon>Azospirillaceae</taxon>
        <taxon>Skermanella</taxon>
    </lineage>
</organism>
<sequence length="34" mass="3852">MNKDFQGFIRNILTGVAVIWVLTALIVVLHRILS</sequence>
<dbReference type="EMBL" id="AVFL01000059">
    <property type="protein sequence ID" value="EWY35952.1"/>
    <property type="molecule type" value="Genomic_DNA"/>
</dbReference>
<reference evidence="2 3" key="1">
    <citation type="submission" date="2013-08" db="EMBL/GenBank/DDBJ databases">
        <title>The genome sequence of Skermanella stibiiresistens.</title>
        <authorList>
            <person name="Zhu W."/>
            <person name="Wang G."/>
        </authorList>
    </citation>
    <scope>NUCLEOTIDE SEQUENCE [LARGE SCALE GENOMIC DNA]</scope>
    <source>
        <strain evidence="2 3">SB22</strain>
    </source>
</reference>
<accession>W9GU36</accession>
<evidence type="ECO:0000313" key="2">
    <source>
        <dbReference type="EMBL" id="EWY35952.1"/>
    </source>
</evidence>